<evidence type="ECO:0000313" key="1">
    <source>
        <dbReference type="EMBL" id="KAK6542492.1"/>
    </source>
</evidence>
<keyword evidence="2" id="KW-1185">Reference proteome</keyword>
<evidence type="ECO:0000313" key="2">
    <source>
        <dbReference type="Proteomes" id="UP001365542"/>
    </source>
</evidence>
<organism evidence="1 2">
    <name type="scientific">Orbilia ellipsospora</name>
    <dbReference type="NCBI Taxonomy" id="2528407"/>
    <lineage>
        <taxon>Eukaryota</taxon>
        <taxon>Fungi</taxon>
        <taxon>Dikarya</taxon>
        <taxon>Ascomycota</taxon>
        <taxon>Pezizomycotina</taxon>
        <taxon>Orbiliomycetes</taxon>
        <taxon>Orbiliales</taxon>
        <taxon>Orbiliaceae</taxon>
        <taxon>Orbilia</taxon>
    </lineage>
</organism>
<proteinExistence type="predicted"/>
<dbReference type="AlphaFoldDB" id="A0AAV9XK84"/>
<gene>
    <name evidence="1" type="ORF">TWF694_006444</name>
</gene>
<protein>
    <submittedName>
        <fullName evidence="1">Uncharacterized protein</fullName>
    </submittedName>
</protein>
<name>A0AAV9XK84_9PEZI</name>
<comment type="caution">
    <text evidence="1">The sequence shown here is derived from an EMBL/GenBank/DDBJ whole genome shotgun (WGS) entry which is preliminary data.</text>
</comment>
<reference evidence="1 2" key="1">
    <citation type="submission" date="2019-10" db="EMBL/GenBank/DDBJ databases">
        <authorList>
            <person name="Palmer J.M."/>
        </authorList>
    </citation>
    <scope>NUCLEOTIDE SEQUENCE [LARGE SCALE GENOMIC DNA]</scope>
    <source>
        <strain evidence="1 2">TWF694</strain>
    </source>
</reference>
<sequence>MNVVCYFCFRKNRRVEILFGYRLLDIFIPHFLVPSTIIEITITSSRNIKKERKKKKLASRFKISLEVPGRLDFSRSAVKKRFQPVNSSRNFLLLIFLLDFFFVKEIRKPEYINFQFQASCESWMLFLLSCSLLRVIVMKWN</sequence>
<dbReference type="EMBL" id="JAVHJO010000002">
    <property type="protein sequence ID" value="KAK6542492.1"/>
    <property type="molecule type" value="Genomic_DNA"/>
</dbReference>
<accession>A0AAV9XK84</accession>
<dbReference type="Proteomes" id="UP001365542">
    <property type="component" value="Unassembled WGS sequence"/>
</dbReference>